<keyword evidence="8" id="KW-0408">Iron</keyword>
<dbReference type="InterPro" id="IPR006963">
    <property type="entry name" value="Mopterin_OxRdtase_4Fe-4S_dom"/>
</dbReference>
<dbReference type="FunFam" id="3.10.20.740:FF:000004">
    <property type="entry name" value="NADH-quinone oxidoreductase"/>
    <property type="match status" value="1"/>
</dbReference>
<comment type="similarity">
    <text evidence="3">Belongs to the complex I 75 kDa subunit family.</text>
</comment>
<keyword evidence="4" id="KW-0004">4Fe-4S</keyword>
<evidence type="ECO:0000256" key="3">
    <source>
        <dbReference type="ARBA" id="ARBA00005404"/>
    </source>
</evidence>
<dbReference type="PROSITE" id="PS51669">
    <property type="entry name" value="4FE4S_MOW_BIS_MGD"/>
    <property type="match status" value="1"/>
</dbReference>
<dbReference type="PANTHER" id="PTHR43105">
    <property type="entry name" value="RESPIRATORY NITRATE REDUCTASE"/>
    <property type="match status" value="1"/>
</dbReference>
<comment type="cofactor">
    <cofactor evidence="12">
        <name>[2Fe-2S] cluster</name>
        <dbReference type="ChEBI" id="CHEBI:190135"/>
    </cofactor>
</comment>
<evidence type="ECO:0000256" key="8">
    <source>
        <dbReference type="ARBA" id="ARBA00023004"/>
    </source>
</evidence>
<keyword evidence="11" id="KW-0472">Membrane</keyword>
<comment type="caution">
    <text evidence="15">The sequence shown here is derived from an EMBL/GenBank/DDBJ whole genome shotgun (WGS) entry which is preliminary data.</text>
</comment>
<evidence type="ECO:0000256" key="5">
    <source>
        <dbReference type="ARBA" id="ARBA00022714"/>
    </source>
</evidence>
<comment type="cofactor">
    <cofactor evidence="1">
        <name>[4Fe-4S] cluster</name>
        <dbReference type="ChEBI" id="CHEBI:49883"/>
    </cofactor>
</comment>
<gene>
    <name evidence="15" type="ORF">JIN81_10365</name>
</gene>
<protein>
    <submittedName>
        <fullName evidence="15">Molybdopterin-dependent oxidoreductase</fullName>
    </submittedName>
</protein>
<dbReference type="PROSITE" id="PS51839">
    <property type="entry name" value="4FE4S_HC3"/>
    <property type="match status" value="1"/>
</dbReference>
<dbReference type="Proteomes" id="UP000658278">
    <property type="component" value="Unassembled WGS sequence"/>
</dbReference>
<dbReference type="Pfam" id="PF22151">
    <property type="entry name" value="Fer4_NDSU1"/>
    <property type="match status" value="1"/>
</dbReference>
<dbReference type="GO" id="GO:0046872">
    <property type="term" value="F:metal ion binding"/>
    <property type="evidence" value="ECO:0007669"/>
    <property type="project" value="UniProtKB-KW"/>
</dbReference>
<evidence type="ECO:0000256" key="6">
    <source>
        <dbReference type="ARBA" id="ARBA00022723"/>
    </source>
</evidence>
<dbReference type="Gene3D" id="3.30.70.20">
    <property type="match status" value="1"/>
</dbReference>
<evidence type="ECO:0000256" key="4">
    <source>
        <dbReference type="ARBA" id="ARBA00022485"/>
    </source>
</evidence>
<dbReference type="CDD" id="cd00207">
    <property type="entry name" value="fer2"/>
    <property type="match status" value="1"/>
</dbReference>
<dbReference type="PROSITE" id="PS00641">
    <property type="entry name" value="COMPLEX1_75K_1"/>
    <property type="match status" value="1"/>
</dbReference>
<dbReference type="GO" id="GO:0048038">
    <property type="term" value="F:quinone binding"/>
    <property type="evidence" value="ECO:0007669"/>
    <property type="project" value="UniProtKB-KW"/>
</dbReference>
<evidence type="ECO:0000256" key="9">
    <source>
        <dbReference type="ARBA" id="ARBA00023014"/>
    </source>
</evidence>
<comment type="subcellular location">
    <subcellularLocation>
        <location evidence="2">Membrane</location>
    </subcellularLocation>
</comment>
<dbReference type="GO" id="GO:0051537">
    <property type="term" value="F:2 iron, 2 sulfur cluster binding"/>
    <property type="evidence" value="ECO:0007669"/>
    <property type="project" value="UniProtKB-KW"/>
</dbReference>
<organism evidence="15 16">
    <name type="scientific">Haloferula rosea</name>
    <dbReference type="NCBI Taxonomy" id="490093"/>
    <lineage>
        <taxon>Bacteria</taxon>
        <taxon>Pseudomonadati</taxon>
        <taxon>Verrucomicrobiota</taxon>
        <taxon>Verrucomicrobiia</taxon>
        <taxon>Verrucomicrobiales</taxon>
        <taxon>Verrucomicrobiaceae</taxon>
        <taxon>Haloferula</taxon>
    </lineage>
</organism>
<dbReference type="SMART" id="SM00929">
    <property type="entry name" value="NADH-G_4Fe-4S_3"/>
    <property type="match status" value="1"/>
</dbReference>
<feature type="domain" description="4Fe-4S His(Cys)3-ligated-type" evidence="14">
    <location>
        <begin position="121"/>
        <end position="160"/>
    </location>
</feature>
<dbReference type="Pfam" id="PF22117">
    <property type="entry name" value="Fer4_Nqo3"/>
    <property type="match status" value="1"/>
</dbReference>
<dbReference type="GO" id="GO:0008137">
    <property type="term" value="F:NADH dehydrogenase (ubiquinone) activity"/>
    <property type="evidence" value="ECO:0007669"/>
    <property type="project" value="InterPro"/>
</dbReference>
<dbReference type="GO" id="GO:0016491">
    <property type="term" value="F:oxidoreductase activity"/>
    <property type="evidence" value="ECO:0007669"/>
    <property type="project" value="InterPro"/>
</dbReference>
<dbReference type="AlphaFoldDB" id="A0A934RCY1"/>
<keyword evidence="5" id="KW-0001">2Fe-2S</keyword>
<evidence type="ECO:0000256" key="1">
    <source>
        <dbReference type="ARBA" id="ARBA00001966"/>
    </source>
</evidence>
<dbReference type="Gene3D" id="3.10.20.740">
    <property type="match status" value="1"/>
</dbReference>
<dbReference type="RefSeq" id="WP_200278879.1">
    <property type="nucleotide sequence ID" value="NZ_JAENII010000007.1"/>
</dbReference>
<accession>A0A934RCY1</accession>
<proteinExistence type="inferred from homology"/>
<dbReference type="EMBL" id="JAENII010000007">
    <property type="protein sequence ID" value="MBK1827428.1"/>
    <property type="molecule type" value="Genomic_DNA"/>
</dbReference>
<dbReference type="GO" id="GO:0016020">
    <property type="term" value="C:membrane"/>
    <property type="evidence" value="ECO:0007669"/>
    <property type="project" value="UniProtKB-SubCell"/>
</dbReference>
<dbReference type="PANTHER" id="PTHR43105:SF13">
    <property type="entry name" value="NADH-UBIQUINONE OXIDOREDUCTASE 75 KDA SUBUNIT, MITOCHONDRIAL"/>
    <property type="match status" value="1"/>
</dbReference>
<evidence type="ECO:0000313" key="15">
    <source>
        <dbReference type="EMBL" id="MBK1827428.1"/>
    </source>
</evidence>
<sequence>MSDTASTAEAKLPKDLAAEKGLVNVQIDGIWRQVPKGTRMIEACRQFGVEVPHYCYHPKLSSPGNCRMCLVQMGMPPRPTPGQDPTFDDEGYQPIGWMPRPVIACANTVAENMGIRTGGELVEGVRKGVMEFLLINHPLDCPICDQAGECRLQEFSVGHGRFSSRFIDMKVKKPKNVEIGPRIRLDDERCIMCSRCIRFMDEVADDPVLGFTQRGTYTTLTVHPNRELDSNYSLNTADICPVGALTSNDFRFQMRVWFLKETQTIDVNCGTGANITVWTREDKVYRITPRQNDDVNSCWMPDSHRLNFHYIDSPERLTEPMVKAEGKHQPASWSDALAQVADSLKAHAASEIAIVASARLTNEELHLAKALADQIGTEHLTTVPRDAESDGILISADRNPNTTGSKLVWRRADPAFRLESIRDGVRDGSIKVVLSLGEDLTAEAGFSTEDLEKLDFLASIQLLAGATAEASDVVLPGAAFTEKRGSMVNVTGRIQRLNRALEPRGLARDDWEVLRDITASFKGESGMSADYPQMIEDVFSAMREEVSEFEGLTLSKIGDLGVSVTETGVTIPLLENERARKAAGEIVG</sequence>
<dbReference type="Pfam" id="PF13510">
    <property type="entry name" value="Fer2_4"/>
    <property type="match status" value="1"/>
</dbReference>
<evidence type="ECO:0000256" key="7">
    <source>
        <dbReference type="ARBA" id="ARBA00022967"/>
    </source>
</evidence>
<keyword evidence="7" id="KW-1278">Translocase</keyword>
<dbReference type="Pfam" id="PF10588">
    <property type="entry name" value="NADH-G_4Fe-4S_3"/>
    <property type="match status" value="1"/>
</dbReference>
<dbReference type="SUPFAM" id="SSF54862">
    <property type="entry name" value="4Fe-4S ferredoxins"/>
    <property type="match status" value="1"/>
</dbReference>
<evidence type="ECO:0000256" key="10">
    <source>
        <dbReference type="ARBA" id="ARBA00023027"/>
    </source>
</evidence>
<evidence type="ECO:0000313" key="16">
    <source>
        <dbReference type="Proteomes" id="UP000658278"/>
    </source>
</evidence>
<evidence type="ECO:0000259" key="14">
    <source>
        <dbReference type="PROSITE" id="PS51839"/>
    </source>
</evidence>
<dbReference type="InterPro" id="IPR050123">
    <property type="entry name" value="Prok_molybdopt-oxidoreductase"/>
</dbReference>
<dbReference type="PROSITE" id="PS00643">
    <property type="entry name" value="COMPLEX1_75K_3"/>
    <property type="match status" value="1"/>
</dbReference>
<keyword evidence="6" id="KW-0479">Metal-binding</keyword>
<dbReference type="SUPFAM" id="SSF54292">
    <property type="entry name" value="2Fe-2S ferredoxin-like"/>
    <property type="match status" value="1"/>
</dbReference>
<dbReference type="Pfam" id="PF00384">
    <property type="entry name" value="Molybdopterin"/>
    <property type="match status" value="2"/>
</dbReference>
<evidence type="ECO:0000256" key="12">
    <source>
        <dbReference type="ARBA" id="ARBA00034078"/>
    </source>
</evidence>
<dbReference type="InterPro" id="IPR000283">
    <property type="entry name" value="NADH_UbQ_OxRdtase_75kDa_su_CS"/>
</dbReference>
<reference evidence="15" key="1">
    <citation type="submission" date="2021-01" db="EMBL/GenBank/DDBJ databases">
        <title>Modified the classification status of verrucomicrobia.</title>
        <authorList>
            <person name="Feng X."/>
        </authorList>
    </citation>
    <scope>NUCLEOTIDE SEQUENCE</scope>
    <source>
        <strain evidence="15">KCTC 22201</strain>
    </source>
</reference>
<evidence type="ECO:0000256" key="2">
    <source>
        <dbReference type="ARBA" id="ARBA00004370"/>
    </source>
</evidence>
<dbReference type="InterPro" id="IPR036010">
    <property type="entry name" value="2Fe-2S_ferredoxin-like_sf"/>
</dbReference>
<dbReference type="SUPFAM" id="SSF53706">
    <property type="entry name" value="Formate dehydrogenase/DMSO reductase, domains 1-3"/>
    <property type="match status" value="1"/>
</dbReference>
<keyword evidence="10" id="KW-0520">NAD</keyword>
<keyword evidence="16" id="KW-1185">Reference proteome</keyword>
<feature type="domain" description="4Fe-4S Mo/W bis-MGD-type" evidence="13">
    <location>
        <begin position="259"/>
        <end position="315"/>
    </location>
</feature>
<dbReference type="InterPro" id="IPR006656">
    <property type="entry name" value="Mopterin_OxRdtase"/>
</dbReference>
<dbReference type="FunFam" id="3.30.70.20:FF:000002">
    <property type="entry name" value="NADH-ubiquinone oxidoreductase 75 kDa subunit"/>
    <property type="match status" value="1"/>
</dbReference>
<dbReference type="GO" id="GO:0042773">
    <property type="term" value="P:ATP synthesis coupled electron transport"/>
    <property type="evidence" value="ECO:0007669"/>
    <property type="project" value="InterPro"/>
</dbReference>
<evidence type="ECO:0000256" key="11">
    <source>
        <dbReference type="ARBA" id="ARBA00023136"/>
    </source>
</evidence>
<evidence type="ECO:0000259" key="13">
    <source>
        <dbReference type="PROSITE" id="PS51669"/>
    </source>
</evidence>
<dbReference type="InterPro" id="IPR001041">
    <property type="entry name" value="2Fe-2S_ferredoxin-type"/>
</dbReference>
<dbReference type="InterPro" id="IPR019574">
    <property type="entry name" value="NADH_UbQ_OxRdtase_Gsu_4Fe4S-bd"/>
</dbReference>
<dbReference type="Gene3D" id="3.40.50.740">
    <property type="match status" value="1"/>
</dbReference>
<dbReference type="InterPro" id="IPR054351">
    <property type="entry name" value="NADH_UbQ_OxRdtase_ferredoxin"/>
</dbReference>
<dbReference type="GO" id="GO:0051539">
    <property type="term" value="F:4 iron, 4 sulfur cluster binding"/>
    <property type="evidence" value="ECO:0007669"/>
    <property type="project" value="UniProtKB-KW"/>
</dbReference>
<name>A0A934RCY1_9BACT</name>
<keyword evidence="9" id="KW-0411">Iron-sulfur</keyword>